<feature type="transmembrane region" description="Helical" evidence="7">
    <location>
        <begin position="39"/>
        <end position="65"/>
    </location>
</feature>
<evidence type="ECO:0000313" key="9">
    <source>
        <dbReference type="EMBL" id="UPQ84753.1"/>
    </source>
</evidence>
<proteinExistence type="inferred from homology"/>
<feature type="transmembrane region" description="Helical" evidence="7">
    <location>
        <begin position="397"/>
        <end position="421"/>
    </location>
</feature>
<evidence type="ECO:0000256" key="2">
    <source>
        <dbReference type="ARBA" id="ARBA00022475"/>
    </source>
</evidence>
<evidence type="ECO:0000256" key="5">
    <source>
        <dbReference type="ARBA" id="ARBA00022989"/>
    </source>
</evidence>
<evidence type="ECO:0000256" key="6">
    <source>
        <dbReference type="ARBA" id="ARBA00023136"/>
    </source>
</evidence>
<keyword evidence="4 7" id="KW-0812">Transmembrane</keyword>
<dbReference type="EMBL" id="CP096208">
    <property type="protein sequence ID" value="UPQ84753.1"/>
    <property type="molecule type" value="Genomic_DNA"/>
</dbReference>
<feature type="transmembrane region" description="Helical" evidence="7">
    <location>
        <begin position="336"/>
        <end position="353"/>
    </location>
</feature>
<reference evidence="9 10" key="1">
    <citation type="submission" date="2022-04" db="EMBL/GenBank/DDBJ databases">
        <title>Pseudomonas knackmussii B09-2.</title>
        <authorList>
            <person name="Deng Y."/>
        </authorList>
    </citation>
    <scope>NUCLEOTIDE SEQUENCE [LARGE SCALE GENOMIC DNA]</scope>
    <source>
        <strain evidence="9 10">B09-2</strain>
    </source>
</reference>
<feature type="transmembrane region" description="Helical" evidence="7">
    <location>
        <begin position="272"/>
        <end position="294"/>
    </location>
</feature>
<protein>
    <recommendedName>
        <fullName evidence="7">TRAP transporter large permease protein</fullName>
    </recommendedName>
</protein>
<comment type="subunit">
    <text evidence="7">The complex comprises the extracytoplasmic solute receptor protein and the two transmembrane proteins.</text>
</comment>
<feature type="transmembrane region" description="Helical" evidence="7">
    <location>
        <begin position="77"/>
        <end position="99"/>
    </location>
</feature>
<evidence type="ECO:0000256" key="3">
    <source>
        <dbReference type="ARBA" id="ARBA00022519"/>
    </source>
</evidence>
<gene>
    <name evidence="9" type="ORF">M0M42_10395</name>
</gene>
<dbReference type="Proteomes" id="UP000831189">
    <property type="component" value="Chromosome"/>
</dbReference>
<feature type="transmembrane region" description="Helical" evidence="7">
    <location>
        <begin position="168"/>
        <end position="194"/>
    </location>
</feature>
<keyword evidence="6 7" id="KW-0472">Membrane</keyword>
<comment type="caution">
    <text evidence="7">Lacks conserved residue(s) required for the propagation of feature annotation.</text>
</comment>
<keyword evidence="10" id="KW-1185">Reference proteome</keyword>
<evidence type="ECO:0000256" key="1">
    <source>
        <dbReference type="ARBA" id="ARBA00004429"/>
    </source>
</evidence>
<accession>A0ABY4KV41</accession>
<evidence type="ECO:0000256" key="7">
    <source>
        <dbReference type="RuleBase" id="RU369079"/>
    </source>
</evidence>
<keyword evidence="7" id="KW-0813">Transport</keyword>
<dbReference type="PANTHER" id="PTHR33362">
    <property type="entry name" value="SIALIC ACID TRAP TRANSPORTER PERMEASE PROTEIN SIAT-RELATED"/>
    <property type="match status" value="1"/>
</dbReference>
<comment type="subcellular location">
    <subcellularLocation>
        <location evidence="1 7">Cell inner membrane</location>
        <topology evidence="1 7">Multi-pass membrane protein</topology>
    </subcellularLocation>
</comment>
<comment type="function">
    <text evidence="7">Part of the tripartite ATP-independent periplasmic (TRAP) transport system.</text>
</comment>
<evidence type="ECO:0000313" key="10">
    <source>
        <dbReference type="Proteomes" id="UP000831189"/>
    </source>
</evidence>
<feature type="transmembrane region" description="Helical" evidence="7">
    <location>
        <begin position="314"/>
        <end position="331"/>
    </location>
</feature>
<keyword evidence="5 7" id="KW-1133">Transmembrane helix</keyword>
<organism evidence="9 10">
    <name type="scientific">Pseudomonas knackmussii</name>
    <dbReference type="NCBI Taxonomy" id="65741"/>
    <lineage>
        <taxon>Bacteria</taxon>
        <taxon>Pseudomonadati</taxon>
        <taxon>Pseudomonadota</taxon>
        <taxon>Gammaproteobacteria</taxon>
        <taxon>Pseudomonadales</taxon>
        <taxon>Pseudomonadaceae</taxon>
        <taxon>Pseudomonas</taxon>
    </lineage>
</organism>
<dbReference type="InterPro" id="IPR010656">
    <property type="entry name" value="DctM"/>
</dbReference>
<keyword evidence="3 7" id="KW-0997">Cell inner membrane</keyword>
<dbReference type="Pfam" id="PF06808">
    <property type="entry name" value="DctM"/>
    <property type="match status" value="1"/>
</dbReference>
<sequence length="426" mass="45468">MDSFILIGSFLVLILLRVPVAYSLGLAALAGAWYIDIPLHAVMIQIAGGINKFSLLAIPFFVLAGAIMAEGGMSRRLVAFASVLVGFVRGGLSLVNIMASTFFGAISGSSLADTASVGSVLIPEMERKGYPREFSTAVTVSGSVQALLTPPSHNSVLYSLAAGGTVSIASLFIAGIGPGLLLSAVMMSMCLLFARKRNYPKGEVIPLRQALKICVDALWGLFTMVIILGGILSGIFTATESASIAVVWAFFVTMFIYRDYRWRDLPKLLHRTVRTLSIVMILIAFAGAFGYIMTLMQIPSKITGLFLTLSDNRYVILMCINIMLLALGTLMDMAPLILILTPILLPVITDIGVDPVHFGMIMLVNLGIGLITPPVGAVLFVGAAIGKVTIENTVKALLPFYCALLAVLMAVTYIPAISLWLPSMVL</sequence>
<name>A0ABY4KV41_9PSED</name>
<dbReference type="InterPro" id="IPR004681">
    <property type="entry name" value="TRAP_DctM"/>
</dbReference>
<dbReference type="PANTHER" id="PTHR33362:SF2">
    <property type="entry name" value="TRAP TRANSPORTER LARGE PERMEASE PROTEIN"/>
    <property type="match status" value="1"/>
</dbReference>
<evidence type="ECO:0000256" key="4">
    <source>
        <dbReference type="ARBA" id="ARBA00022692"/>
    </source>
</evidence>
<dbReference type="NCBIfam" id="TIGR00786">
    <property type="entry name" value="dctM"/>
    <property type="match status" value="1"/>
</dbReference>
<feature type="transmembrane region" description="Helical" evidence="7">
    <location>
        <begin position="242"/>
        <end position="260"/>
    </location>
</feature>
<feature type="domain" description="TRAP C4-dicarboxylate transport system permease DctM subunit" evidence="8">
    <location>
        <begin position="7"/>
        <end position="417"/>
    </location>
</feature>
<evidence type="ECO:0000259" key="8">
    <source>
        <dbReference type="Pfam" id="PF06808"/>
    </source>
</evidence>
<feature type="transmembrane region" description="Helical" evidence="7">
    <location>
        <begin position="215"/>
        <end position="236"/>
    </location>
</feature>
<keyword evidence="2" id="KW-1003">Cell membrane</keyword>
<comment type="similarity">
    <text evidence="7">Belongs to the TRAP transporter large permease family.</text>
</comment>
<feature type="transmembrane region" description="Helical" evidence="7">
    <location>
        <begin position="359"/>
        <end position="385"/>
    </location>
</feature>
<dbReference type="PIRSF" id="PIRSF006066">
    <property type="entry name" value="HI0050"/>
    <property type="match status" value="1"/>
</dbReference>